<accession>A0ABW5B0U7</accession>
<dbReference type="Proteomes" id="UP001597344">
    <property type="component" value="Unassembled WGS sequence"/>
</dbReference>
<keyword evidence="2" id="KW-1185">Reference proteome</keyword>
<reference evidence="2" key="1">
    <citation type="journal article" date="2019" name="Int. J. Syst. Evol. Microbiol.">
        <title>The Global Catalogue of Microorganisms (GCM) 10K type strain sequencing project: providing services to taxonomists for standard genome sequencing and annotation.</title>
        <authorList>
            <consortium name="The Broad Institute Genomics Platform"/>
            <consortium name="The Broad Institute Genome Sequencing Center for Infectious Disease"/>
            <person name="Wu L."/>
            <person name="Ma J."/>
        </authorList>
    </citation>
    <scope>NUCLEOTIDE SEQUENCE [LARGE SCALE GENOMIC DNA]</scope>
    <source>
        <strain evidence="2">DT92</strain>
    </source>
</reference>
<gene>
    <name evidence="1" type="ORF">ACFSJT_15030</name>
</gene>
<evidence type="ECO:0000313" key="2">
    <source>
        <dbReference type="Proteomes" id="UP001597344"/>
    </source>
</evidence>
<comment type="caution">
    <text evidence="1">The sequence shown here is derived from an EMBL/GenBank/DDBJ whole genome shotgun (WGS) entry which is preliminary data.</text>
</comment>
<sequence>MLTSFAISPSQGINQIQQLEGVYEGRVEEGYSFCCKTASGFEKILIFNEILSVIQEKYPLHNNKHIGENFIISFSKDTVVEEKRSREVSIILRLQKLVPGQHLPE</sequence>
<dbReference type="EMBL" id="JBHUHY010000015">
    <property type="protein sequence ID" value="MFD2188115.1"/>
    <property type="molecule type" value="Genomic_DNA"/>
</dbReference>
<protein>
    <submittedName>
        <fullName evidence="1">Uncharacterized protein</fullName>
    </submittedName>
</protein>
<name>A0ABW5B0U7_9FLAO</name>
<organism evidence="1 2">
    <name type="scientific">Aquimarina celericrescens</name>
    <dbReference type="NCBI Taxonomy" id="1964542"/>
    <lineage>
        <taxon>Bacteria</taxon>
        <taxon>Pseudomonadati</taxon>
        <taxon>Bacteroidota</taxon>
        <taxon>Flavobacteriia</taxon>
        <taxon>Flavobacteriales</taxon>
        <taxon>Flavobacteriaceae</taxon>
        <taxon>Aquimarina</taxon>
    </lineage>
</organism>
<proteinExistence type="predicted"/>
<evidence type="ECO:0000313" key="1">
    <source>
        <dbReference type="EMBL" id="MFD2188115.1"/>
    </source>
</evidence>